<dbReference type="PANTHER" id="PTHR12598">
    <property type="entry name" value="COPPER HOMEOSTASIS PROTEIN CUTC"/>
    <property type="match status" value="1"/>
</dbReference>
<protein>
    <recommendedName>
        <fullName evidence="2">PF03932 family protein CutC</fullName>
    </recommendedName>
</protein>
<dbReference type="GO" id="GO:0005737">
    <property type="term" value="C:cytoplasm"/>
    <property type="evidence" value="ECO:0007669"/>
    <property type="project" value="UniProtKB-SubCell"/>
</dbReference>
<evidence type="ECO:0000313" key="3">
    <source>
        <dbReference type="EMBL" id="MBB6506999.1"/>
    </source>
</evidence>
<proteinExistence type="inferred from homology"/>
<evidence type="ECO:0000256" key="1">
    <source>
        <dbReference type="ARBA" id="ARBA00007768"/>
    </source>
</evidence>
<dbReference type="EMBL" id="JACHBU010000001">
    <property type="protein sequence ID" value="MBB6506999.1"/>
    <property type="molecule type" value="Genomic_DNA"/>
</dbReference>
<name>A0A7X0JG80_9HYPH</name>
<comment type="caution">
    <text evidence="3">The sequence shown here is derived from an EMBL/GenBank/DDBJ whole genome shotgun (WGS) entry which is preliminary data.</text>
</comment>
<keyword evidence="4" id="KW-1185">Reference proteome</keyword>
<keyword evidence="2" id="KW-0963">Cytoplasm</keyword>
<dbReference type="Pfam" id="PF03932">
    <property type="entry name" value="CutC"/>
    <property type="match status" value="1"/>
</dbReference>
<organism evidence="3 4">
    <name type="scientific">Rhizobium soli</name>
    <dbReference type="NCBI Taxonomy" id="424798"/>
    <lineage>
        <taxon>Bacteria</taxon>
        <taxon>Pseudomonadati</taxon>
        <taxon>Pseudomonadota</taxon>
        <taxon>Alphaproteobacteria</taxon>
        <taxon>Hyphomicrobiales</taxon>
        <taxon>Rhizobiaceae</taxon>
        <taxon>Rhizobium/Agrobacterium group</taxon>
        <taxon>Rhizobium</taxon>
    </lineage>
</organism>
<dbReference type="GO" id="GO:0005507">
    <property type="term" value="F:copper ion binding"/>
    <property type="evidence" value="ECO:0007669"/>
    <property type="project" value="TreeGrafter"/>
</dbReference>
<gene>
    <name evidence="2" type="primary">cutC</name>
    <name evidence="3" type="ORF">F4695_000318</name>
</gene>
<comment type="subcellular location">
    <subcellularLocation>
        <location evidence="2">Cytoplasm</location>
    </subcellularLocation>
</comment>
<dbReference type="PANTHER" id="PTHR12598:SF0">
    <property type="entry name" value="COPPER HOMEOSTASIS PROTEIN CUTC HOMOLOG"/>
    <property type="match status" value="1"/>
</dbReference>
<comment type="similarity">
    <text evidence="1 2">Belongs to the CutC family.</text>
</comment>
<dbReference type="SUPFAM" id="SSF110395">
    <property type="entry name" value="CutC-like"/>
    <property type="match status" value="1"/>
</dbReference>
<reference evidence="3 4" key="1">
    <citation type="submission" date="2020-08" db="EMBL/GenBank/DDBJ databases">
        <title>The Agave Microbiome: Exploring the role of microbial communities in plant adaptations to desert environments.</title>
        <authorList>
            <person name="Partida-Martinez L.P."/>
        </authorList>
    </citation>
    <scope>NUCLEOTIDE SEQUENCE [LARGE SCALE GENOMIC DNA]</scope>
    <source>
        <strain evidence="3 4">AS3.12</strain>
    </source>
</reference>
<evidence type="ECO:0000256" key="2">
    <source>
        <dbReference type="HAMAP-Rule" id="MF_00795"/>
    </source>
</evidence>
<dbReference type="Proteomes" id="UP000585437">
    <property type="component" value="Unassembled WGS sequence"/>
</dbReference>
<dbReference type="HAMAP" id="MF_00795">
    <property type="entry name" value="CutC"/>
    <property type="match status" value="1"/>
</dbReference>
<dbReference type="Gene3D" id="3.20.20.380">
    <property type="entry name" value="Copper homeostasis (CutC) domain"/>
    <property type="match status" value="1"/>
</dbReference>
<evidence type="ECO:0000313" key="4">
    <source>
        <dbReference type="Proteomes" id="UP000585437"/>
    </source>
</evidence>
<accession>A0A7X0JG80</accession>
<dbReference type="AlphaFoldDB" id="A0A7X0JG80"/>
<dbReference type="InterPro" id="IPR036822">
    <property type="entry name" value="CutC-like_dom_sf"/>
</dbReference>
<dbReference type="InterPro" id="IPR005627">
    <property type="entry name" value="CutC-like"/>
</dbReference>
<comment type="caution">
    <text evidence="2">Once thought to be involved in copper homeostasis, experiments in E.coli have shown this is not the case.</text>
</comment>
<sequence>MAMRITLEVCVDTPEGFEAAVAGGADRIELCAALDLGGLTPSPGLMALAAKASTPVYAMIRPRAGDFVFGLGDEAAMLGDIDAVRSAGLAGVVIGANLADGRLDVALLERLMRHADGLGVTLHRAFDLVPDPVEALDVAMTLGVERILTSGLVPRAIDGVNLLKQLVDQAGTRLSIMPGSGVTPANVVELLNCTGAREVHGSCRAVLKRGDGRAVEFGFQANQSYRTSEVIVREMRTILDGVGS</sequence>